<evidence type="ECO:0000313" key="1">
    <source>
        <dbReference type="EMBL" id="CAB4143954.1"/>
    </source>
</evidence>
<protein>
    <submittedName>
        <fullName evidence="1">Uncharacterized protein</fullName>
    </submittedName>
</protein>
<reference evidence="1" key="1">
    <citation type="submission" date="2020-04" db="EMBL/GenBank/DDBJ databases">
        <authorList>
            <person name="Chiriac C."/>
            <person name="Salcher M."/>
            <person name="Ghai R."/>
            <person name="Kavagutti S V."/>
        </authorList>
    </citation>
    <scope>NUCLEOTIDE SEQUENCE</scope>
</reference>
<gene>
    <name evidence="1" type="ORF">UFOVP470_6</name>
</gene>
<organism evidence="1">
    <name type="scientific">uncultured Caudovirales phage</name>
    <dbReference type="NCBI Taxonomy" id="2100421"/>
    <lineage>
        <taxon>Viruses</taxon>
        <taxon>Duplodnaviria</taxon>
        <taxon>Heunggongvirae</taxon>
        <taxon>Uroviricota</taxon>
        <taxon>Caudoviricetes</taxon>
        <taxon>Peduoviridae</taxon>
        <taxon>Maltschvirus</taxon>
        <taxon>Maltschvirus maltsch</taxon>
    </lineage>
</organism>
<proteinExistence type="predicted"/>
<name>A0A6J5MBA7_9CAUD</name>
<dbReference type="EMBL" id="LR796429">
    <property type="protein sequence ID" value="CAB4143954.1"/>
    <property type="molecule type" value="Genomic_DNA"/>
</dbReference>
<accession>A0A6J5MBA7</accession>
<sequence>MSHLLVSDVLAQARELLQDKVSPYRYSDDSLFYAINEAIFEARRLRPDLFVGRLRISIERVGAGTDAFPLDDMYFSSTVNYVVGRAEMRDDEFANDKRAALLHSAFYTALVKGA</sequence>